<dbReference type="Pfam" id="PF09995">
    <property type="entry name" value="MPAB_Lcp_cat"/>
    <property type="match status" value="1"/>
</dbReference>
<protein>
    <submittedName>
        <fullName evidence="2">DUF2236 domain-containing protein</fullName>
    </submittedName>
</protein>
<evidence type="ECO:0000313" key="3">
    <source>
        <dbReference type="Proteomes" id="UP000220340"/>
    </source>
</evidence>
<dbReference type="InterPro" id="IPR018713">
    <property type="entry name" value="MPAB/Lcp_cat_dom"/>
</dbReference>
<feature type="domain" description="ER-bound oxygenase mpaB/mpaB'/Rubber oxygenase catalytic" evidence="1">
    <location>
        <begin position="28"/>
        <end position="259"/>
    </location>
</feature>
<dbReference type="GO" id="GO:0016491">
    <property type="term" value="F:oxidoreductase activity"/>
    <property type="evidence" value="ECO:0007669"/>
    <property type="project" value="InterPro"/>
</dbReference>
<accession>A0A2A7P0C5</accession>
<dbReference type="EMBL" id="PDCR01000002">
    <property type="protein sequence ID" value="PEG56192.1"/>
    <property type="molecule type" value="Genomic_DNA"/>
</dbReference>
<keyword evidence="3" id="KW-1185">Reference proteome</keyword>
<evidence type="ECO:0000313" key="2">
    <source>
        <dbReference type="EMBL" id="PEG56192.1"/>
    </source>
</evidence>
<reference evidence="2 3" key="1">
    <citation type="submission" date="2017-10" db="EMBL/GenBank/DDBJ databases">
        <title>The new phylogeny of genus Mycobacterium.</title>
        <authorList>
            <person name="Tortoli E."/>
            <person name="Trovato A."/>
            <person name="Cirillo D.M."/>
        </authorList>
    </citation>
    <scope>NUCLEOTIDE SEQUENCE [LARGE SCALE GENOMIC DNA]</scope>
    <source>
        <strain evidence="2 3">IP141170001</strain>
    </source>
</reference>
<dbReference type="Proteomes" id="UP000220340">
    <property type="component" value="Unassembled WGS sequence"/>
</dbReference>
<dbReference type="PANTHER" id="PTHR36151">
    <property type="entry name" value="BLR2777 PROTEIN"/>
    <property type="match status" value="1"/>
</dbReference>
<dbReference type="OrthoDB" id="3422701at2"/>
<organism evidence="2 3">
    <name type="scientific">Mycolicibacterium diernhoferi</name>
    <dbReference type="NCBI Taxonomy" id="1801"/>
    <lineage>
        <taxon>Bacteria</taxon>
        <taxon>Bacillati</taxon>
        <taxon>Actinomycetota</taxon>
        <taxon>Actinomycetes</taxon>
        <taxon>Mycobacteriales</taxon>
        <taxon>Mycobacteriaceae</taxon>
        <taxon>Mycolicibacterium</taxon>
    </lineage>
</organism>
<proteinExistence type="predicted"/>
<dbReference type="PANTHER" id="PTHR36151:SF3">
    <property type="entry name" value="ER-BOUND OXYGENASE MPAB_MPAB'_RUBBER OXYGENASE CATALYTIC DOMAIN-CONTAINING PROTEIN"/>
    <property type="match status" value="1"/>
</dbReference>
<evidence type="ECO:0000259" key="1">
    <source>
        <dbReference type="Pfam" id="PF09995"/>
    </source>
</evidence>
<sequence>MRVPTRGNPRPAISRRPPPRELRDLLTTVGLTNGVANIIMQLSLPPVGHGVSESRVASGSPRRYPLKRARTTGQYLALAVMGSEQDRDVMRQAVAEVHNHVHSTEHSPVRYSGNSRELQVWVAMCLFRFFLDQYTLVHGELDEATLDELIRAGEPLATGVNVRSSEWPQTWAEYRRRWDAMLPNLSIDPVVHHEFMTLSDLSFVGEAWGPAGYLLARIGAPPYRFMTRATLPPEFREMMGWDWTEADQRRLQRVLKVLRVIDTVINPYAMQVAYRLQVLDFRTRRRLGMPVLGKTRILETMVRDGGGARLFARRSRDKSGDSETGLRREVG</sequence>
<dbReference type="AlphaFoldDB" id="A0A2A7P0C5"/>
<name>A0A2A7P0C5_9MYCO</name>
<gene>
    <name evidence="2" type="ORF">CRI78_02115</name>
</gene>
<dbReference type="RefSeq" id="WP_079244475.1">
    <property type="nucleotide sequence ID" value="NZ_BAAATC010000018.1"/>
</dbReference>
<comment type="caution">
    <text evidence="2">The sequence shown here is derived from an EMBL/GenBank/DDBJ whole genome shotgun (WGS) entry which is preliminary data.</text>
</comment>